<proteinExistence type="predicted"/>
<protein>
    <submittedName>
        <fullName evidence="2">Uncharacterized protein</fullName>
    </submittedName>
</protein>
<gene>
    <name evidence="2" type="ORF">SAMN05443244_0416</name>
</gene>
<reference evidence="2 3" key="1">
    <citation type="submission" date="2016-10" db="EMBL/GenBank/DDBJ databases">
        <authorList>
            <person name="de Groot N.N."/>
        </authorList>
    </citation>
    <scope>NUCLEOTIDE SEQUENCE [LARGE SCALE GENOMIC DNA]</scope>
    <source>
        <strain evidence="2 3">AB35.6</strain>
    </source>
</reference>
<feature type="transmembrane region" description="Helical" evidence="1">
    <location>
        <begin position="37"/>
        <end position="59"/>
    </location>
</feature>
<evidence type="ECO:0000313" key="2">
    <source>
        <dbReference type="EMBL" id="SEB42130.1"/>
    </source>
</evidence>
<keyword evidence="1" id="KW-0812">Transmembrane</keyword>
<accession>A0A1H4J762</accession>
<evidence type="ECO:0000313" key="3">
    <source>
        <dbReference type="Proteomes" id="UP000182409"/>
    </source>
</evidence>
<organism evidence="2 3">
    <name type="scientific">Terriglobus roseus</name>
    <dbReference type="NCBI Taxonomy" id="392734"/>
    <lineage>
        <taxon>Bacteria</taxon>
        <taxon>Pseudomonadati</taxon>
        <taxon>Acidobacteriota</taxon>
        <taxon>Terriglobia</taxon>
        <taxon>Terriglobales</taxon>
        <taxon>Acidobacteriaceae</taxon>
        <taxon>Terriglobus</taxon>
    </lineage>
</organism>
<dbReference type="EMBL" id="FNSD01000001">
    <property type="protein sequence ID" value="SEB42130.1"/>
    <property type="molecule type" value="Genomic_DNA"/>
</dbReference>
<sequence length="118" mass="13476">MLTPKPVPANSTPYNGRLPYRVLPPTRYRSARRPRTYVARGVMFAFAGFLCAAFLRVHGSEANRWLMVLPFILCMAATRDAVRSMHVSWDLHHGGVLFLLYADMMLLTLIAVWTIWPL</sequence>
<name>A0A1H4J762_9BACT</name>
<dbReference type="AlphaFoldDB" id="A0A1H4J762"/>
<keyword evidence="1" id="KW-1133">Transmembrane helix</keyword>
<keyword evidence="1" id="KW-0472">Membrane</keyword>
<dbReference type="OrthoDB" id="9894274at2"/>
<dbReference type="Proteomes" id="UP000182409">
    <property type="component" value="Unassembled WGS sequence"/>
</dbReference>
<dbReference type="RefSeq" id="WP_074652128.1">
    <property type="nucleotide sequence ID" value="NZ_FNSD01000001.1"/>
</dbReference>
<feature type="transmembrane region" description="Helical" evidence="1">
    <location>
        <begin position="94"/>
        <end position="116"/>
    </location>
</feature>
<evidence type="ECO:0000256" key="1">
    <source>
        <dbReference type="SAM" id="Phobius"/>
    </source>
</evidence>